<evidence type="ECO:0000256" key="2">
    <source>
        <dbReference type="ARBA" id="ARBA00023043"/>
    </source>
</evidence>
<feature type="repeat" description="ANK" evidence="3">
    <location>
        <begin position="356"/>
        <end position="388"/>
    </location>
</feature>
<feature type="repeat" description="ANK" evidence="3">
    <location>
        <begin position="389"/>
        <end position="421"/>
    </location>
</feature>
<dbReference type="EMBL" id="CP001055">
    <property type="protein sequence ID" value="ACC97832.1"/>
    <property type="molecule type" value="Genomic_DNA"/>
</dbReference>
<evidence type="ECO:0000256" key="1">
    <source>
        <dbReference type="ARBA" id="ARBA00022737"/>
    </source>
</evidence>
<dbReference type="Pfam" id="PF12796">
    <property type="entry name" value="Ank_2"/>
    <property type="match status" value="2"/>
</dbReference>
<protein>
    <submittedName>
        <fullName evidence="4">Ankyrin repeat</fullName>
    </submittedName>
</protein>
<dbReference type="HOGENOM" id="CLU_615018_0_0_0"/>
<evidence type="ECO:0000313" key="5">
    <source>
        <dbReference type="Proteomes" id="UP000001029"/>
    </source>
</evidence>
<dbReference type="Pfam" id="PF00023">
    <property type="entry name" value="Ank"/>
    <property type="match status" value="1"/>
</dbReference>
<organism evidence="4 5">
    <name type="scientific">Elusimicrobium minutum (strain Pei191)</name>
    <dbReference type="NCBI Taxonomy" id="445932"/>
    <lineage>
        <taxon>Bacteria</taxon>
        <taxon>Pseudomonadati</taxon>
        <taxon>Elusimicrobiota</taxon>
        <taxon>Elusimicrobia</taxon>
        <taxon>Elusimicrobiales</taxon>
        <taxon>Elusimicrobiaceae</taxon>
        <taxon>Elusimicrobium</taxon>
    </lineage>
</organism>
<dbReference type="PANTHER" id="PTHR24198">
    <property type="entry name" value="ANKYRIN REPEAT AND PROTEIN KINASE DOMAIN-CONTAINING PROTEIN"/>
    <property type="match status" value="1"/>
</dbReference>
<dbReference type="SUPFAM" id="SSF48403">
    <property type="entry name" value="Ankyrin repeat"/>
    <property type="match status" value="2"/>
</dbReference>
<dbReference type="Gene3D" id="1.25.40.20">
    <property type="entry name" value="Ankyrin repeat-containing domain"/>
    <property type="match status" value="3"/>
</dbReference>
<feature type="repeat" description="ANK" evidence="3">
    <location>
        <begin position="323"/>
        <end position="355"/>
    </location>
</feature>
<proteinExistence type="predicted"/>
<evidence type="ECO:0000256" key="3">
    <source>
        <dbReference type="PROSITE-ProRule" id="PRU00023"/>
    </source>
</evidence>
<dbReference type="PROSITE" id="PS50088">
    <property type="entry name" value="ANK_REPEAT"/>
    <property type="match status" value="5"/>
</dbReference>
<dbReference type="KEGG" id="emi:Emin_0270"/>
<accession>B2KBS8</accession>
<dbReference type="OrthoDB" id="407974at2"/>
<name>B2KBS8_ELUMP</name>
<sequence length="445" mass="49154">MQMKKILIIAIVLVALILGYKYYQKNKGPKMSKRAKQRAAEKAAQETVAEEVAKLPPSLPTEEQKRYLFLMAAKSDTKSIKSVLEQNVSPDFSVNMADMVDNFPLFRSEIKQPLLAYIEPNTTNWTLVFMAVASNNTELVKYLNERNADFKVKGPNGEDLVAIAAKHNNISVLEILLNNGLAPVIDPTDKNNYLSLAFQTYNIPLATIIYKGAVKNNIDVSSLIPDFEKSIAEGREHFINFLIENTGADLNQTFKNGMSVMHVAAANLQADTVRNFALKGIDLDLKDNNGRTPLFYTAGQTRSEKTINFLVENGADINVQDNNGVTPLLLAISKKDDILTNKLLDAKADVNLADFNGFTPLMMAIQTGNYTLANKIIEAGANVNTQAKNGTTALMLAARRGSYSMCRTLVQKGASNRFKNKEGLKASDIAVQRGYVNIFDMLEKN</sequence>
<keyword evidence="1" id="KW-0677">Repeat</keyword>
<dbReference type="STRING" id="445932.Emin_0270"/>
<feature type="repeat" description="ANK" evidence="3">
    <location>
        <begin position="289"/>
        <end position="322"/>
    </location>
</feature>
<dbReference type="PANTHER" id="PTHR24198:SF165">
    <property type="entry name" value="ANKYRIN REPEAT-CONTAINING PROTEIN-RELATED"/>
    <property type="match status" value="1"/>
</dbReference>
<dbReference type="PROSITE" id="PS50297">
    <property type="entry name" value="ANK_REP_REGION"/>
    <property type="match status" value="4"/>
</dbReference>
<dbReference type="InterPro" id="IPR002110">
    <property type="entry name" value="Ankyrin_rpt"/>
</dbReference>
<feature type="repeat" description="ANK" evidence="3">
    <location>
        <begin position="256"/>
        <end position="288"/>
    </location>
</feature>
<dbReference type="Proteomes" id="UP000001029">
    <property type="component" value="Chromosome"/>
</dbReference>
<dbReference type="SMART" id="SM00248">
    <property type="entry name" value="ANK"/>
    <property type="match status" value="7"/>
</dbReference>
<keyword evidence="5" id="KW-1185">Reference proteome</keyword>
<evidence type="ECO:0000313" key="4">
    <source>
        <dbReference type="EMBL" id="ACC97832.1"/>
    </source>
</evidence>
<dbReference type="AlphaFoldDB" id="B2KBS8"/>
<dbReference type="InterPro" id="IPR036770">
    <property type="entry name" value="Ankyrin_rpt-contain_sf"/>
</dbReference>
<reference evidence="4 5" key="1">
    <citation type="journal article" date="2009" name="Appl. Environ. Microbiol.">
        <title>Genomic analysis of 'Elusimicrobium minutum,' the first cultivated representative of the phylum 'Elusimicrobia' (formerly termite group 1).</title>
        <authorList>
            <person name="Herlemann D.P.R."/>
            <person name="Geissinger O."/>
            <person name="Ikeda-Ohtsubo W."/>
            <person name="Kunin V."/>
            <person name="Sun H."/>
            <person name="Lapidus A."/>
            <person name="Hugenholtz P."/>
            <person name="Brune A."/>
        </authorList>
    </citation>
    <scope>NUCLEOTIDE SEQUENCE [LARGE SCALE GENOMIC DNA]</scope>
    <source>
        <strain evidence="4 5">Pei191</strain>
    </source>
</reference>
<gene>
    <name evidence="4" type="ordered locus">Emin_0270</name>
</gene>
<keyword evidence="2 3" id="KW-0040">ANK repeat</keyword>